<dbReference type="GO" id="GO:0004601">
    <property type="term" value="F:peroxidase activity"/>
    <property type="evidence" value="ECO:0007669"/>
    <property type="project" value="InterPro"/>
</dbReference>
<dbReference type="InterPro" id="IPR010255">
    <property type="entry name" value="Haem_peroxidase_sf"/>
</dbReference>
<dbReference type="InterPro" id="IPR037120">
    <property type="entry name" value="Haem_peroxidase_sf_animal"/>
</dbReference>
<proteinExistence type="predicted"/>
<name>A0A840SHR6_9RHOB</name>
<comment type="caution">
    <text evidence="1">The sequence shown here is derived from an EMBL/GenBank/DDBJ whole genome shotgun (WGS) entry which is preliminary data.</text>
</comment>
<dbReference type="Gene3D" id="1.10.640.10">
    <property type="entry name" value="Haem peroxidase domain superfamily, animal type"/>
    <property type="match status" value="1"/>
</dbReference>
<protein>
    <recommendedName>
        <fullName evidence="3">Animal haem peroxidase</fullName>
    </recommendedName>
</protein>
<reference evidence="1 2" key="1">
    <citation type="submission" date="2020-08" db="EMBL/GenBank/DDBJ databases">
        <title>Genomic Encyclopedia of Type Strains, Phase IV (KMG-IV): sequencing the most valuable type-strain genomes for metagenomic binning, comparative biology and taxonomic classification.</title>
        <authorList>
            <person name="Goeker M."/>
        </authorList>
    </citation>
    <scope>NUCLEOTIDE SEQUENCE [LARGE SCALE GENOMIC DNA]</scope>
    <source>
        <strain evidence="1 2">DSM 101730</strain>
    </source>
</reference>
<dbReference type="Proteomes" id="UP000549457">
    <property type="component" value="Unassembled WGS sequence"/>
</dbReference>
<dbReference type="AlphaFoldDB" id="A0A840SHR6"/>
<dbReference type="SUPFAM" id="SSF48113">
    <property type="entry name" value="Heme-dependent peroxidases"/>
    <property type="match status" value="1"/>
</dbReference>
<dbReference type="Pfam" id="PF03098">
    <property type="entry name" value="An_peroxidase"/>
    <property type="match status" value="1"/>
</dbReference>
<dbReference type="RefSeq" id="WP_184147795.1">
    <property type="nucleotide sequence ID" value="NZ_JACHFM010000001.1"/>
</dbReference>
<keyword evidence="2" id="KW-1185">Reference proteome</keyword>
<gene>
    <name evidence="1" type="ORF">HNP73_001348</name>
</gene>
<sequence length="639" mass="68723">MPESPVAEPISPNIFGAAPPSERFAGLDPSTVEGAAELAAIAMRIGNTRRPGAKSDIPAGVTYLTQFVVLDVNFPTREAAAGGPSLDLGLIYGDGPKHHTCSYQVPFQAGMARHLLRIGRTRPTASSPAWGATRDLPRVSCPNLDARPVESRSEVLVPDSASDSNLLLGQVQVLWTLLHNALAATLAESRRTEVAFDLARRINRAVYRQVVRHDVLGSWLLPALRARYAAAAGAELRRVPVEFTAGVGRLGHGLVREIYTLNAQTQVAGLRTLLRHTSTGRPFEMPLTEDWLVDFSNFFSIGRRDPQLARALGPHVPRPFGAGMVPGGAATLVLRDLEACTRGDLRSVPSLLRRAGAADPQLFTGRFGEDGRWQAALARWLTDAGLDPEAVGRLSQDPPLTLFLMLEAEADAGGKSLGALGSVIMGETLAAALGPEPQDPEADAASALLFRNGAPASMAEVIRFLQSHYRFAEGARLHALDTPDQDDASDSAAACPNRVASGGFDMLDMNAPAHPAIPEIEVADYIEMGRLVAQWSADPATRPTTVQELREQLDGVAVVPDRIQTIEFTQSRLDHLVLAMPPREMIEGAIERVTDPLSDSRYALPQFYADHSRPGFGPVMTPLDTLLARVGDHTIAQCR</sequence>
<accession>A0A840SHR6</accession>
<dbReference type="InterPro" id="IPR019791">
    <property type="entry name" value="Haem_peroxidase_animal"/>
</dbReference>
<evidence type="ECO:0008006" key="3">
    <source>
        <dbReference type="Google" id="ProtNLM"/>
    </source>
</evidence>
<evidence type="ECO:0000313" key="1">
    <source>
        <dbReference type="EMBL" id="MBB5221427.1"/>
    </source>
</evidence>
<dbReference type="EMBL" id="JACHFM010000001">
    <property type="protein sequence ID" value="MBB5221427.1"/>
    <property type="molecule type" value="Genomic_DNA"/>
</dbReference>
<organism evidence="1 2">
    <name type="scientific">Amaricoccus macauensis</name>
    <dbReference type="NCBI Taxonomy" id="57001"/>
    <lineage>
        <taxon>Bacteria</taxon>
        <taxon>Pseudomonadati</taxon>
        <taxon>Pseudomonadota</taxon>
        <taxon>Alphaproteobacteria</taxon>
        <taxon>Rhodobacterales</taxon>
        <taxon>Paracoccaceae</taxon>
        <taxon>Amaricoccus</taxon>
    </lineage>
</organism>
<dbReference type="GO" id="GO:0020037">
    <property type="term" value="F:heme binding"/>
    <property type="evidence" value="ECO:0007669"/>
    <property type="project" value="InterPro"/>
</dbReference>
<dbReference type="GO" id="GO:0006979">
    <property type="term" value="P:response to oxidative stress"/>
    <property type="evidence" value="ECO:0007669"/>
    <property type="project" value="InterPro"/>
</dbReference>
<evidence type="ECO:0000313" key="2">
    <source>
        <dbReference type="Proteomes" id="UP000549457"/>
    </source>
</evidence>